<feature type="domain" description="Citrate lyase ligase C-terminal" evidence="3">
    <location>
        <begin position="149"/>
        <end position="331"/>
    </location>
</feature>
<dbReference type="EMBL" id="AGEL01000006">
    <property type="protein sequence ID" value="EHO17290.1"/>
    <property type="molecule type" value="Genomic_DNA"/>
</dbReference>
<keyword evidence="4" id="KW-0436">Ligase</keyword>
<dbReference type="AlphaFoldDB" id="A0AA36Y5M4"/>
<dbReference type="GO" id="GO:0008771">
    <property type="term" value="F:[citrate (pro-3S)-lyase] ligase activity"/>
    <property type="evidence" value="ECO:0007669"/>
    <property type="project" value="InterPro"/>
</dbReference>
<evidence type="ECO:0000256" key="2">
    <source>
        <dbReference type="ARBA" id="ARBA00022840"/>
    </source>
</evidence>
<accession>A0AA36Y5M4</accession>
<evidence type="ECO:0000256" key="1">
    <source>
        <dbReference type="ARBA" id="ARBA00022741"/>
    </source>
</evidence>
<sequence length="345" mass="37936">MTDNYHLGEILLSYPSEWEKLRAFLAENKLQCEPDLDTAYGIFDANENLVGCGCAARSLLKCFAVSEELRGQNALGTLLSALIENRFQRGYFDLFVITRREKATLFSSCGLRLLAETGALAMLENRPDGPERFAESVLSALPPHEGKTVGAIVMNCNPFTLGHRALVEYAAAKVDLLCLFVVEENRSLFPTEVRFQLVKEGVKDLPNVHVFLSGPYMISGNTFPTYFLKAGEDAAALQCELDATLFAHCLAPKLGISVRFVGSEPLDPTTACYNRALWEILPPAGILLDELPRRELGSEPISASRVRSLLSEKGVCPEVLSLVPPVTGEWLNAHWNELRASEASS</sequence>
<proteinExistence type="predicted"/>
<dbReference type="RefSeq" id="WP_009532722.1">
    <property type="nucleotide sequence ID" value="NZ_JH590862.1"/>
</dbReference>
<dbReference type="SMART" id="SM00764">
    <property type="entry name" value="Citrate_ly_lig"/>
    <property type="match status" value="1"/>
</dbReference>
<name>A0AA36Y5M4_9FIRM</name>
<dbReference type="PANTHER" id="PTHR40599:SF1">
    <property type="entry name" value="[CITRATE [PRO-3S]-LYASE] LIGASE"/>
    <property type="match status" value="1"/>
</dbReference>
<gene>
    <name evidence="4" type="ORF">HMPREF9623_00889</name>
</gene>
<dbReference type="SUPFAM" id="SSF52374">
    <property type="entry name" value="Nucleotidylyl transferase"/>
    <property type="match status" value="1"/>
</dbReference>
<dbReference type="Proteomes" id="UP000018466">
    <property type="component" value="Unassembled WGS sequence"/>
</dbReference>
<evidence type="ECO:0000259" key="3">
    <source>
        <dbReference type="SMART" id="SM00764"/>
    </source>
</evidence>
<dbReference type="Pfam" id="PF08218">
    <property type="entry name" value="Citrate_ly_lig"/>
    <property type="match status" value="1"/>
</dbReference>
<comment type="caution">
    <text evidence="4">The sequence shown here is derived from an EMBL/GenBank/DDBJ whole genome shotgun (WGS) entry which is preliminary data.</text>
</comment>
<keyword evidence="2" id="KW-0067">ATP-binding</keyword>
<dbReference type="GO" id="GO:0005524">
    <property type="term" value="F:ATP binding"/>
    <property type="evidence" value="ECO:0007669"/>
    <property type="project" value="UniProtKB-KW"/>
</dbReference>
<dbReference type="PANTHER" id="PTHR40599">
    <property type="entry name" value="[CITRATE [PRO-3S]-LYASE] LIGASE"/>
    <property type="match status" value="1"/>
</dbReference>
<dbReference type="InterPro" id="IPR014729">
    <property type="entry name" value="Rossmann-like_a/b/a_fold"/>
</dbReference>
<dbReference type="Gene3D" id="3.40.50.620">
    <property type="entry name" value="HUPs"/>
    <property type="match status" value="1"/>
</dbReference>
<keyword evidence="1" id="KW-0547">Nucleotide-binding</keyword>
<organism evidence="4 5">
    <name type="scientific">Stomatobaculum longum</name>
    <dbReference type="NCBI Taxonomy" id="796942"/>
    <lineage>
        <taxon>Bacteria</taxon>
        <taxon>Bacillati</taxon>
        <taxon>Bacillota</taxon>
        <taxon>Clostridia</taxon>
        <taxon>Lachnospirales</taxon>
        <taxon>Lachnospiraceae</taxon>
        <taxon>Stomatobaculum</taxon>
    </lineage>
</organism>
<keyword evidence="5" id="KW-1185">Reference proteome</keyword>
<protein>
    <submittedName>
        <fullName evidence="4">[citrate (Pro-3S)-lyase] ligase</fullName>
    </submittedName>
</protein>
<evidence type="ECO:0000313" key="5">
    <source>
        <dbReference type="Proteomes" id="UP000018466"/>
    </source>
</evidence>
<evidence type="ECO:0000313" key="4">
    <source>
        <dbReference type="EMBL" id="EHO17290.1"/>
    </source>
</evidence>
<dbReference type="SUPFAM" id="SSF55729">
    <property type="entry name" value="Acyl-CoA N-acyltransferases (Nat)"/>
    <property type="match status" value="1"/>
</dbReference>
<reference evidence="4 5" key="1">
    <citation type="submission" date="2011-10" db="EMBL/GenBank/DDBJ databases">
        <title>The Genome Sequence of Lachnospiraceae bacterium ACC2.</title>
        <authorList>
            <consortium name="The Broad Institute Genome Sequencing Platform"/>
            <person name="Earl A."/>
            <person name="Ward D."/>
            <person name="Feldgarden M."/>
            <person name="Gevers D."/>
            <person name="Sizova M."/>
            <person name="Hazen A."/>
            <person name="Epstein S."/>
            <person name="Young S.K."/>
            <person name="Zeng Q."/>
            <person name="Gargeya S."/>
            <person name="Fitzgerald M."/>
            <person name="Haas B."/>
            <person name="Abouelleil A."/>
            <person name="Alvarado L."/>
            <person name="Arachchi H.M."/>
            <person name="Berlin A."/>
            <person name="Brown A."/>
            <person name="Chapman S.B."/>
            <person name="Chen Z."/>
            <person name="Dunbar C."/>
            <person name="Freedman E."/>
            <person name="Gearin G."/>
            <person name="Goldberg J."/>
            <person name="Griggs A."/>
            <person name="Gujja S."/>
            <person name="Heiman D."/>
            <person name="Howarth C."/>
            <person name="Larson L."/>
            <person name="Lui A."/>
            <person name="MacDonald P.J.P."/>
            <person name="Montmayeur A."/>
            <person name="Murphy C."/>
            <person name="Neiman D."/>
            <person name="Pearson M."/>
            <person name="Priest M."/>
            <person name="Roberts A."/>
            <person name="Saif S."/>
            <person name="Shea T."/>
            <person name="Shenoy N."/>
            <person name="Sisk P."/>
            <person name="Stolte C."/>
            <person name="Sykes S."/>
            <person name="Wortman J."/>
            <person name="Nusbaum C."/>
            <person name="Birren B."/>
        </authorList>
    </citation>
    <scope>NUCLEOTIDE SEQUENCE [LARGE SCALE GENOMIC DNA]</scope>
    <source>
        <strain evidence="4 5">ACC2</strain>
    </source>
</reference>
<dbReference type="InterPro" id="IPR013166">
    <property type="entry name" value="Citrate_lyase_ligase_C"/>
</dbReference>
<dbReference type="InterPro" id="IPR016181">
    <property type="entry name" value="Acyl_CoA_acyltransferase"/>
</dbReference>
<dbReference type="InterPro" id="IPR005216">
    <property type="entry name" value="Citrate_lyase_ligase"/>
</dbReference>
<dbReference type="GeneID" id="86940656"/>